<gene>
    <name evidence="1" type="ORF">JI741_01260</name>
</gene>
<dbReference type="EMBL" id="JAERRB010000001">
    <property type="protein sequence ID" value="MBL0739820.1"/>
    <property type="molecule type" value="Genomic_DNA"/>
</dbReference>
<dbReference type="Proteomes" id="UP000613030">
    <property type="component" value="Unassembled WGS sequence"/>
</dbReference>
<proteinExistence type="predicted"/>
<comment type="caution">
    <text evidence="1">The sequence shown here is derived from an EMBL/GenBank/DDBJ whole genome shotgun (WGS) entry which is preliminary data.</text>
</comment>
<sequence length="147" mass="17361">MEMPHYPMVVSEDRLTYEFFSDGPKGKILKSIWYEPLQTFSLVFNLALGDVDNDMGDIRCDVVSNNNDRDKVLRTVAESVIVLCRFYPSAYVVFQGNSPARTRLYRMMLSKHLSEIRQRFWVFGILRDRTEPFRKNKNYRSFMVKAK</sequence>
<accession>A0ABS1KKE4</accession>
<reference evidence="1 2" key="1">
    <citation type="submission" date="2021-01" db="EMBL/GenBank/DDBJ databases">
        <title>Chryseolinea sp. Jin1 Genome sequencing and assembly.</title>
        <authorList>
            <person name="Kim I."/>
        </authorList>
    </citation>
    <scope>NUCLEOTIDE SEQUENCE [LARGE SCALE GENOMIC DNA]</scope>
    <source>
        <strain evidence="1 2">Jin1</strain>
    </source>
</reference>
<evidence type="ECO:0000313" key="1">
    <source>
        <dbReference type="EMBL" id="MBL0739820.1"/>
    </source>
</evidence>
<dbReference type="RefSeq" id="WP_202006787.1">
    <property type="nucleotide sequence ID" value="NZ_JAERRB010000001.1"/>
</dbReference>
<dbReference type="Pfam" id="PF22028">
    <property type="entry name" value="DUF6934"/>
    <property type="match status" value="1"/>
</dbReference>
<evidence type="ECO:0008006" key="3">
    <source>
        <dbReference type="Google" id="ProtNLM"/>
    </source>
</evidence>
<protein>
    <recommendedName>
        <fullName evidence="3">DUF695 domain-containing protein</fullName>
    </recommendedName>
</protein>
<name>A0ABS1KKE4_9BACT</name>
<organism evidence="1 2">
    <name type="scientific">Chryseolinea lacunae</name>
    <dbReference type="NCBI Taxonomy" id="2801331"/>
    <lineage>
        <taxon>Bacteria</taxon>
        <taxon>Pseudomonadati</taxon>
        <taxon>Bacteroidota</taxon>
        <taxon>Cytophagia</taxon>
        <taxon>Cytophagales</taxon>
        <taxon>Fulvivirgaceae</taxon>
        <taxon>Chryseolinea</taxon>
    </lineage>
</organism>
<dbReference type="InterPro" id="IPR053865">
    <property type="entry name" value="DUF6934"/>
</dbReference>
<keyword evidence="2" id="KW-1185">Reference proteome</keyword>
<evidence type="ECO:0000313" key="2">
    <source>
        <dbReference type="Proteomes" id="UP000613030"/>
    </source>
</evidence>